<dbReference type="EMBL" id="GBRH01193394">
    <property type="protein sequence ID" value="JAE04502.1"/>
    <property type="molecule type" value="Transcribed_RNA"/>
</dbReference>
<organism evidence="2">
    <name type="scientific">Arundo donax</name>
    <name type="common">Giant reed</name>
    <name type="synonym">Donax arundinaceus</name>
    <dbReference type="NCBI Taxonomy" id="35708"/>
    <lineage>
        <taxon>Eukaryota</taxon>
        <taxon>Viridiplantae</taxon>
        <taxon>Streptophyta</taxon>
        <taxon>Embryophyta</taxon>
        <taxon>Tracheophyta</taxon>
        <taxon>Spermatophyta</taxon>
        <taxon>Magnoliopsida</taxon>
        <taxon>Liliopsida</taxon>
        <taxon>Poales</taxon>
        <taxon>Poaceae</taxon>
        <taxon>PACMAD clade</taxon>
        <taxon>Arundinoideae</taxon>
        <taxon>Arundineae</taxon>
        <taxon>Arundo</taxon>
    </lineage>
</organism>
<dbReference type="AlphaFoldDB" id="A0A0A9EWN4"/>
<sequence length="47" mass="5559">MPDRRPPRPRRRRRRCRSLDCSPRRCGAAAREGSSPTSRWRPRGERG</sequence>
<reference evidence="2" key="1">
    <citation type="submission" date="2014-09" db="EMBL/GenBank/DDBJ databases">
        <authorList>
            <person name="Magalhaes I.L.F."/>
            <person name="Oliveira U."/>
            <person name="Santos F.R."/>
            <person name="Vidigal T.H.D.A."/>
            <person name="Brescovit A.D."/>
            <person name="Santos A.J."/>
        </authorList>
    </citation>
    <scope>NUCLEOTIDE SEQUENCE</scope>
    <source>
        <tissue evidence="2">Shoot tissue taken approximately 20 cm above the soil surface</tissue>
    </source>
</reference>
<evidence type="ECO:0000313" key="2">
    <source>
        <dbReference type="EMBL" id="JAE04502.1"/>
    </source>
</evidence>
<protein>
    <submittedName>
        <fullName evidence="2">Uncharacterized protein</fullName>
    </submittedName>
</protein>
<accession>A0A0A9EWN4</accession>
<reference evidence="2" key="2">
    <citation type="journal article" date="2015" name="Data Brief">
        <title>Shoot transcriptome of the giant reed, Arundo donax.</title>
        <authorList>
            <person name="Barrero R.A."/>
            <person name="Guerrero F.D."/>
            <person name="Moolhuijzen P."/>
            <person name="Goolsby J.A."/>
            <person name="Tidwell J."/>
            <person name="Bellgard S.E."/>
            <person name="Bellgard M.I."/>
        </authorList>
    </citation>
    <scope>NUCLEOTIDE SEQUENCE</scope>
    <source>
        <tissue evidence="2">Shoot tissue taken approximately 20 cm above the soil surface</tissue>
    </source>
</reference>
<feature type="region of interest" description="Disordered" evidence="1">
    <location>
        <begin position="1"/>
        <end position="47"/>
    </location>
</feature>
<feature type="compositionally biased region" description="Basic residues" evidence="1">
    <location>
        <begin position="7"/>
        <end position="16"/>
    </location>
</feature>
<evidence type="ECO:0000256" key="1">
    <source>
        <dbReference type="SAM" id="MobiDB-lite"/>
    </source>
</evidence>
<proteinExistence type="predicted"/>
<name>A0A0A9EWN4_ARUDO</name>